<dbReference type="Pfam" id="PF03658">
    <property type="entry name" value="Ub-RnfH"/>
    <property type="match status" value="1"/>
</dbReference>
<accession>A0ABW8DBC1</accession>
<evidence type="ECO:0000256" key="1">
    <source>
        <dbReference type="ARBA" id="ARBA00010645"/>
    </source>
</evidence>
<name>A0ABW8DBC1_9GAMM</name>
<evidence type="ECO:0000313" key="3">
    <source>
        <dbReference type="EMBL" id="MFJ1268859.1"/>
    </source>
</evidence>
<keyword evidence="4" id="KW-1185">Reference proteome</keyword>
<dbReference type="Gene3D" id="3.10.20.280">
    <property type="entry name" value="RnfH-like"/>
    <property type="match status" value="1"/>
</dbReference>
<dbReference type="PANTHER" id="PTHR37483:SF1">
    <property type="entry name" value="UPF0125 PROTEIN RATB"/>
    <property type="match status" value="1"/>
</dbReference>
<dbReference type="RefSeq" id="WP_400187686.1">
    <property type="nucleotide sequence ID" value="NZ_JBGORX010000003.1"/>
</dbReference>
<proteinExistence type="inferred from homology"/>
<organism evidence="3 4">
    <name type="scientific">Legionella lytica</name>
    <dbReference type="NCBI Taxonomy" id="96232"/>
    <lineage>
        <taxon>Bacteria</taxon>
        <taxon>Pseudomonadati</taxon>
        <taxon>Pseudomonadota</taxon>
        <taxon>Gammaproteobacteria</taxon>
        <taxon>Legionellales</taxon>
        <taxon>Legionellaceae</taxon>
        <taxon>Legionella</taxon>
    </lineage>
</organism>
<comment type="caution">
    <text evidence="3">The sequence shown here is derived from an EMBL/GenBank/DDBJ whole genome shotgun (WGS) entry which is preliminary data.</text>
</comment>
<dbReference type="NCBIfam" id="NF002490">
    <property type="entry name" value="PRK01777.1"/>
    <property type="match status" value="1"/>
</dbReference>
<gene>
    <name evidence="3" type="ORF">ACD661_09855</name>
</gene>
<dbReference type="EMBL" id="JBGORX010000003">
    <property type="protein sequence ID" value="MFJ1268859.1"/>
    <property type="molecule type" value="Genomic_DNA"/>
</dbReference>
<dbReference type="InterPro" id="IPR037021">
    <property type="entry name" value="RnfH_sf"/>
</dbReference>
<reference evidence="3 4" key="1">
    <citation type="submission" date="2024-08" db="EMBL/GenBank/DDBJ databases">
        <title>Draft Genome Sequence of Legionella lytica strain DSB2004, Isolated From a Fire Sprinkler System.</title>
        <authorList>
            <person name="Everhart A.D."/>
            <person name="Kidane D.T."/>
            <person name="Farone A.L."/>
            <person name="Farone M.B."/>
        </authorList>
    </citation>
    <scope>NUCLEOTIDE SEQUENCE [LARGE SCALE GENOMIC DNA]</scope>
    <source>
        <strain evidence="3 4">DSB2004</strain>
    </source>
</reference>
<dbReference type="InterPro" id="IPR016155">
    <property type="entry name" value="Mopterin_synth/thiamin_S_b"/>
</dbReference>
<evidence type="ECO:0000313" key="4">
    <source>
        <dbReference type="Proteomes" id="UP001615550"/>
    </source>
</evidence>
<dbReference type="InterPro" id="IPR005346">
    <property type="entry name" value="RnfH"/>
</dbReference>
<dbReference type="Proteomes" id="UP001615550">
    <property type="component" value="Unassembled WGS sequence"/>
</dbReference>
<dbReference type="SUPFAM" id="SSF54285">
    <property type="entry name" value="MoaD/ThiS"/>
    <property type="match status" value="1"/>
</dbReference>
<protein>
    <recommendedName>
        <fullName evidence="2">UPF0125 protein ACD661_09855</fullName>
    </recommendedName>
</protein>
<dbReference type="HAMAP" id="MF_00460">
    <property type="entry name" value="UPF0125_RnfH"/>
    <property type="match status" value="1"/>
</dbReference>
<sequence length="90" mass="10239">MVKVELVYIDREQQAVHQRLELPQGATVADALQVSGIHHSHPETKDMPVGIYAKQVALETVLKEGDRVEIYRPLSLDPKENRRQKARGKK</sequence>
<evidence type="ECO:0000256" key="2">
    <source>
        <dbReference type="HAMAP-Rule" id="MF_00460"/>
    </source>
</evidence>
<dbReference type="PANTHER" id="PTHR37483">
    <property type="entry name" value="UPF0125 PROTEIN RATB"/>
    <property type="match status" value="1"/>
</dbReference>
<comment type="similarity">
    <text evidence="1 2">Belongs to the UPF0125 (RnfH) family.</text>
</comment>